<evidence type="ECO:0000313" key="2">
    <source>
        <dbReference type="EMBL" id="RPA74924.1"/>
    </source>
</evidence>
<feature type="region of interest" description="Disordered" evidence="1">
    <location>
        <begin position="24"/>
        <end position="116"/>
    </location>
</feature>
<organism evidence="2 3">
    <name type="scientific">Ascobolus immersus RN42</name>
    <dbReference type="NCBI Taxonomy" id="1160509"/>
    <lineage>
        <taxon>Eukaryota</taxon>
        <taxon>Fungi</taxon>
        <taxon>Dikarya</taxon>
        <taxon>Ascomycota</taxon>
        <taxon>Pezizomycotina</taxon>
        <taxon>Pezizomycetes</taxon>
        <taxon>Pezizales</taxon>
        <taxon>Ascobolaceae</taxon>
        <taxon>Ascobolus</taxon>
    </lineage>
</organism>
<keyword evidence="3" id="KW-1185">Reference proteome</keyword>
<feature type="compositionally biased region" description="Low complexity" evidence="1">
    <location>
        <begin position="64"/>
        <end position="77"/>
    </location>
</feature>
<proteinExistence type="predicted"/>
<evidence type="ECO:0000313" key="3">
    <source>
        <dbReference type="Proteomes" id="UP000275078"/>
    </source>
</evidence>
<dbReference type="Proteomes" id="UP000275078">
    <property type="component" value="Unassembled WGS sequence"/>
</dbReference>
<evidence type="ECO:0000256" key="1">
    <source>
        <dbReference type="SAM" id="MobiDB-lite"/>
    </source>
</evidence>
<name>A0A3N4HZ23_ASCIM</name>
<sequence>MIPTEFQSGLARLFSKGHLVAQLHPPQLRGDPTTFPENPIPKHVHNRIIIDPTNKTPQSPSPPDASSSPPSTSLTAPRYSASNFYNAQKDKHHLNEPHQLARRHQRHPLDKSTTTS</sequence>
<dbReference type="AlphaFoldDB" id="A0A3N4HZ23"/>
<reference evidence="2 3" key="1">
    <citation type="journal article" date="2018" name="Nat. Ecol. Evol.">
        <title>Pezizomycetes genomes reveal the molecular basis of ectomycorrhizal truffle lifestyle.</title>
        <authorList>
            <person name="Murat C."/>
            <person name="Payen T."/>
            <person name="Noel B."/>
            <person name="Kuo A."/>
            <person name="Morin E."/>
            <person name="Chen J."/>
            <person name="Kohler A."/>
            <person name="Krizsan K."/>
            <person name="Balestrini R."/>
            <person name="Da Silva C."/>
            <person name="Montanini B."/>
            <person name="Hainaut M."/>
            <person name="Levati E."/>
            <person name="Barry K.W."/>
            <person name="Belfiori B."/>
            <person name="Cichocki N."/>
            <person name="Clum A."/>
            <person name="Dockter R.B."/>
            <person name="Fauchery L."/>
            <person name="Guy J."/>
            <person name="Iotti M."/>
            <person name="Le Tacon F."/>
            <person name="Lindquist E.A."/>
            <person name="Lipzen A."/>
            <person name="Malagnac F."/>
            <person name="Mello A."/>
            <person name="Molinier V."/>
            <person name="Miyauchi S."/>
            <person name="Poulain J."/>
            <person name="Riccioni C."/>
            <person name="Rubini A."/>
            <person name="Sitrit Y."/>
            <person name="Splivallo R."/>
            <person name="Traeger S."/>
            <person name="Wang M."/>
            <person name="Zifcakova L."/>
            <person name="Wipf D."/>
            <person name="Zambonelli A."/>
            <person name="Paolocci F."/>
            <person name="Nowrousian M."/>
            <person name="Ottonello S."/>
            <person name="Baldrian P."/>
            <person name="Spatafora J.W."/>
            <person name="Henrissat B."/>
            <person name="Nagy L.G."/>
            <person name="Aury J.M."/>
            <person name="Wincker P."/>
            <person name="Grigoriev I.V."/>
            <person name="Bonfante P."/>
            <person name="Martin F.M."/>
        </authorList>
    </citation>
    <scope>NUCLEOTIDE SEQUENCE [LARGE SCALE GENOMIC DNA]</scope>
    <source>
        <strain evidence="2 3">RN42</strain>
    </source>
</reference>
<gene>
    <name evidence="2" type="ORF">BJ508DRAFT_332585</name>
</gene>
<accession>A0A3N4HZ23</accession>
<dbReference type="EMBL" id="ML119776">
    <property type="protein sequence ID" value="RPA74924.1"/>
    <property type="molecule type" value="Genomic_DNA"/>
</dbReference>
<protein>
    <submittedName>
        <fullName evidence="2">Uncharacterized protein</fullName>
    </submittedName>
</protein>